<accession>A0A5D2CQU4</accession>
<dbReference type="AlphaFoldDB" id="A0A5D2CQU4"/>
<proteinExistence type="predicted"/>
<keyword evidence="2" id="KW-1185">Reference proteome</keyword>
<name>A0A5D2CQU4_GOSDA</name>
<protein>
    <submittedName>
        <fullName evidence="1">Uncharacterized protein</fullName>
    </submittedName>
</protein>
<dbReference type="EMBL" id="CM017705">
    <property type="protein sequence ID" value="TYG70552.1"/>
    <property type="molecule type" value="Genomic_DNA"/>
</dbReference>
<gene>
    <name evidence="1" type="ORF">ES288_D05G323100v1</name>
</gene>
<organism evidence="1 2">
    <name type="scientific">Gossypium darwinii</name>
    <name type="common">Darwin's cotton</name>
    <name type="synonym">Gossypium barbadense var. darwinii</name>
    <dbReference type="NCBI Taxonomy" id="34276"/>
    <lineage>
        <taxon>Eukaryota</taxon>
        <taxon>Viridiplantae</taxon>
        <taxon>Streptophyta</taxon>
        <taxon>Embryophyta</taxon>
        <taxon>Tracheophyta</taxon>
        <taxon>Spermatophyta</taxon>
        <taxon>Magnoliopsida</taxon>
        <taxon>eudicotyledons</taxon>
        <taxon>Gunneridae</taxon>
        <taxon>Pentapetalae</taxon>
        <taxon>rosids</taxon>
        <taxon>malvids</taxon>
        <taxon>Malvales</taxon>
        <taxon>Malvaceae</taxon>
        <taxon>Malvoideae</taxon>
        <taxon>Gossypium</taxon>
    </lineage>
</organism>
<dbReference type="PANTHER" id="PTHR36395:SF1">
    <property type="entry name" value="RING-H2 ZINC FINGER PROTEIN"/>
    <property type="match status" value="1"/>
</dbReference>
<dbReference type="Proteomes" id="UP000323506">
    <property type="component" value="Chromosome D05"/>
</dbReference>
<evidence type="ECO:0000313" key="1">
    <source>
        <dbReference type="EMBL" id="TYG70552.1"/>
    </source>
</evidence>
<sequence>MRAGKSLEVTAHCAIQEELALVLKIDNVKEKVWIAEGMYKRKVYDAFWAYLRLQLRCMMHTVDAYMEGLPERNFSTEVEEFGDCNNELKAVAEKALHVKRTFWVWR</sequence>
<dbReference type="PANTHER" id="PTHR36395">
    <property type="entry name" value="RING-H2 ZINC FINGER PROTEIN"/>
    <property type="match status" value="1"/>
</dbReference>
<evidence type="ECO:0000313" key="2">
    <source>
        <dbReference type="Proteomes" id="UP000323506"/>
    </source>
</evidence>
<reference evidence="1 2" key="1">
    <citation type="submission" date="2019-06" db="EMBL/GenBank/DDBJ databases">
        <title>WGS assembly of Gossypium darwinii.</title>
        <authorList>
            <person name="Chen Z.J."/>
            <person name="Sreedasyam A."/>
            <person name="Ando A."/>
            <person name="Song Q."/>
            <person name="De L."/>
            <person name="Hulse-Kemp A."/>
            <person name="Ding M."/>
            <person name="Ye W."/>
            <person name="Kirkbride R."/>
            <person name="Jenkins J."/>
            <person name="Plott C."/>
            <person name="Lovell J."/>
            <person name="Lin Y.-M."/>
            <person name="Vaughn R."/>
            <person name="Liu B."/>
            <person name="Li W."/>
            <person name="Simpson S."/>
            <person name="Scheffler B."/>
            <person name="Saski C."/>
            <person name="Grover C."/>
            <person name="Hu G."/>
            <person name="Conover J."/>
            <person name="Carlson J."/>
            <person name="Shu S."/>
            <person name="Boston L."/>
            <person name="Williams M."/>
            <person name="Peterson D."/>
            <person name="Mcgee K."/>
            <person name="Jones D."/>
            <person name="Wendel J."/>
            <person name="Stelly D."/>
            <person name="Grimwood J."/>
            <person name="Schmutz J."/>
        </authorList>
    </citation>
    <scope>NUCLEOTIDE SEQUENCE [LARGE SCALE GENOMIC DNA]</scope>
    <source>
        <strain evidence="1">1808015.09</strain>
    </source>
</reference>